<feature type="chain" id="PRO_5012047597" evidence="6">
    <location>
        <begin position="21"/>
        <end position="608"/>
    </location>
</feature>
<dbReference type="STRING" id="1297750.SAMN05444405_10647"/>
<dbReference type="Pfam" id="PF07980">
    <property type="entry name" value="SusD_RagB"/>
    <property type="match status" value="1"/>
</dbReference>
<evidence type="ECO:0000256" key="1">
    <source>
        <dbReference type="ARBA" id="ARBA00004442"/>
    </source>
</evidence>
<dbReference type="InterPro" id="IPR011990">
    <property type="entry name" value="TPR-like_helical_dom_sf"/>
</dbReference>
<reference evidence="9 10" key="1">
    <citation type="submission" date="2016-11" db="EMBL/GenBank/DDBJ databases">
        <authorList>
            <person name="Jaros S."/>
            <person name="Januszkiewicz K."/>
            <person name="Wedrychowicz H."/>
        </authorList>
    </citation>
    <scope>NUCLEOTIDE SEQUENCE [LARGE SCALE GENOMIC DNA]</scope>
    <source>
        <strain evidence="9 10">DSM 26991</strain>
    </source>
</reference>
<organism evidence="9 10">
    <name type="scientific">Bacteroides luti</name>
    <dbReference type="NCBI Taxonomy" id="1297750"/>
    <lineage>
        <taxon>Bacteria</taxon>
        <taxon>Pseudomonadati</taxon>
        <taxon>Bacteroidota</taxon>
        <taxon>Bacteroidia</taxon>
        <taxon>Bacteroidales</taxon>
        <taxon>Bacteroidaceae</taxon>
        <taxon>Bacteroides</taxon>
    </lineage>
</organism>
<keyword evidence="3 6" id="KW-0732">Signal</keyword>
<name>A0A1M4ZTX0_9BACE</name>
<dbReference type="InterPro" id="IPR012944">
    <property type="entry name" value="SusD_RagB_dom"/>
</dbReference>
<dbReference type="Pfam" id="PF14322">
    <property type="entry name" value="SusD-like_3"/>
    <property type="match status" value="1"/>
</dbReference>
<comment type="subcellular location">
    <subcellularLocation>
        <location evidence="1">Cell outer membrane</location>
    </subcellularLocation>
</comment>
<dbReference type="PROSITE" id="PS51257">
    <property type="entry name" value="PROKAR_LIPOPROTEIN"/>
    <property type="match status" value="1"/>
</dbReference>
<evidence type="ECO:0000256" key="4">
    <source>
        <dbReference type="ARBA" id="ARBA00023136"/>
    </source>
</evidence>
<evidence type="ECO:0000313" key="10">
    <source>
        <dbReference type="Proteomes" id="UP000184509"/>
    </source>
</evidence>
<evidence type="ECO:0000313" key="9">
    <source>
        <dbReference type="EMBL" id="SHF21287.1"/>
    </source>
</evidence>
<evidence type="ECO:0000259" key="7">
    <source>
        <dbReference type="Pfam" id="PF07980"/>
    </source>
</evidence>
<keyword evidence="5" id="KW-0998">Cell outer membrane</keyword>
<dbReference type="SUPFAM" id="SSF48452">
    <property type="entry name" value="TPR-like"/>
    <property type="match status" value="1"/>
</dbReference>
<evidence type="ECO:0000259" key="8">
    <source>
        <dbReference type="Pfam" id="PF14322"/>
    </source>
</evidence>
<gene>
    <name evidence="9" type="ORF">SAMN05444405_10647</name>
</gene>
<feature type="domain" description="SusD-like N-terminal" evidence="8">
    <location>
        <begin position="104"/>
        <end position="224"/>
    </location>
</feature>
<dbReference type="Gene3D" id="1.25.40.390">
    <property type="match status" value="1"/>
</dbReference>
<dbReference type="InterPro" id="IPR033985">
    <property type="entry name" value="SusD-like_N"/>
</dbReference>
<proteinExistence type="inferred from homology"/>
<evidence type="ECO:0000256" key="3">
    <source>
        <dbReference type="ARBA" id="ARBA00022729"/>
    </source>
</evidence>
<keyword evidence="4" id="KW-0472">Membrane</keyword>
<evidence type="ECO:0000256" key="6">
    <source>
        <dbReference type="SAM" id="SignalP"/>
    </source>
</evidence>
<dbReference type="Proteomes" id="UP000184509">
    <property type="component" value="Unassembled WGS sequence"/>
</dbReference>
<feature type="domain" description="RagB/SusD" evidence="7">
    <location>
        <begin position="390"/>
        <end position="607"/>
    </location>
</feature>
<dbReference type="EMBL" id="FQTV01000006">
    <property type="protein sequence ID" value="SHF21287.1"/>
    <property type="molecule type" value="Genomic_DNA"/>
</dbReference>
<keyword evidence="10" id="KW-1185">Reference proteome</keyword>
<sequence length="608" mass="69173">MKKNILTLFSLILIVFSGCSDDVLDRPQLNNEPDTPAFWTQESNLRYYANEYYTSFFPGYNSSWGTDYAPLLGYNFSDNCVNTNVQTNFESSIPSSRSSSAWLQQYAGPSWYFGWIRKSNVFLDRIESYSKSSISTEAYGHWSGIARFFKALEYSRLVATFGDVPYYAKTFSETDYDQMFKDRTPRAEVMDSVYANFKYALDKVRANDGNQYVNKYVVAGFISRWMLFEGTWQKYHSNDQARAKKYLEFARDAAEVVMNSGKYSVSSDFRSLFGSSDLSSNKECILFRNYNKDQGVTHCIASYCNGYESQTSAANLALVKAFICVDGKNWKNSSVAKADSFNLSNLIKTRDPRFEATFWYAPKVQSASLLYSCKFIDREGPTHAADANIPARYASMTNTNAYPVMRLSEVLLNWIEAKAELATLNGVAVTQADIDKSINVIRNRPLDSEAISRGVTKTAPMQLASLPDDPDRDSDVPVLIWEIRRERQMEFVFEHSRLLDIKRWGKLQYMNCTTHPDNLKGIWVNIPQEVPAYLVKAKIGKLQVAKADGTIVTYNGTNASSMVGYYIPEGAKDRISFDDKNYLSPVAKDQIDLYTKRGYNLTQTPLWN</sequence>
<dbReference type="RefSeq" id="WP_073400618.1">
    <property type="nucleotide sequence ID" value="NZ_FQTV01000006.1"/>
</dbReference>
<accession>A0A1M4ZTX0</accession>
<dbReference type="AlphaFoldDB" id="A0A1M4ZTX0"/>
<evidence type="ECO:0000256" key="5">
    <source>
        <dbReference type="ARBA" id="ARBA00023237"/>
    </source>
</evidence>
<comment type="similarity">
    <text evidence="2">Belongs to the SusD family.</text>
</comment>
<dbReference type="OrthoDB" id="1031584at2"/>
<protein>
    <submittedName>
        <fullName evidence="9">Starch-binding associating with outer membrane</fullName>
    </submittedName>
</protein>
<evidence type="ECO:0000256" key="2">
    <source>
        <dbReference type="ARBA" id="ARBA00006275"/>
    </source>
</evidence>
<dbReference type="GO" id="GO:0009279">
    <property type="term" value="C:cell outer membrane"/>
    <property type="evidence" value="ECO:0007669"/>
    <property type="project" value="UniProtKB-SubCell"/>
</dbReference>
<feature type="signal peptide" evidence="6">
    <location>
        <begin position="1"/>
        <end position="20"/>
    </location>
</feature>